<dbReference type="FunFam" id="3.20.10.10:FF:000002">
    <property type="entry name" value="D-alanine aminotransferase"/>
    <property type="match status" value="1"/>
</dbReference>
<dbReference type="Pfam" id="PF01063">
    <property type="entry name" value="Aminotran_4"/>
    <property type="match status" value="1"/>
</dbReference>
<evidence type="ECO:0000256" key="10">
    <source>
        <dbReference type="ARBA" id="ARBA00023304"/>
    </source>
</evidence>
<dbReference type="EMBL" id="CP004388">
    <property type="protein sequence ID" value="AJD52003.1"/>
    <property type="molecule type" value="Genomic_DNA"/>
</dbReference>
<comment type="similarity">
    <text evidence="6 14">Belongs to the class-IV pyridoxal-phosphate-dependent aminotransferase family.</text>
</comment>
<name>A0AB72UD00_9PROT</name>
<evidence type="ECO:0000256" key="15">
    <source>
        <dbReference type="RuleBase" id="RU004516"/>
    </source>
</evidence>
<dbReference type="PANTHER" id="PTHR42743:SF2">
    <property type="entry name" value="AMINODEOXYCHORISMATE LYASE"/>
    <property type="match status" value="1"/>
</dbReference>
<dbReference type="InterPro" id="IPR018300">
    <property type="entry name" value="Aminotrans_IV_CS"/>
</dbReference>
<dbReference type="RefSeq" id="WP_007089646.1">
    <property type="nucleotide sequence ID" value="NZ_CP004388.1"/>
</dbReference>
<proteinExistence type="inferred from homology"/>
<evidence type="ECO:0000256" key="3">
    <source>
        <dbReference type="ARBA" id="ARBA00004824"/>
    </source>
</evidence>
<evidence type="ECO:0000256" key="12">
    <source>
        <dbReference type="ARBA" id="ARBA00048798"/>
    </source>
</evidence>
<dbReference type="InterPro" id="IPR036038">
    <property type="entry name" value="Aminotransferase-like"/>
</dbReference>
<keyword evidence="10" id="KW-0100">Branched-chain amino acid biosynthesis</keyword>
<reference evidence="16 17" key="1">
    <citation type="journal article" date="2012" name="J. Bacteriol.">
        <title>Genome sequence of Thalassospira xiamenensis type strain M-5.</title>
        <authorList>
            <person name="Lai Q."/>
            <person name="Shao Z."/>
        </authorList>
    </citation>
    <scope>NUCLEOTIDE SEQUENCE [LARGE SCALE GENOMIC DNA]</scope>
    <source>
        <strain evidence="16 17">M-5</strain>
    </source>
</reference>
<dbReference type="InterPro" id="IPR043132">
    <property type="entry name" value="BCAT-like_C"/>
</dbReference>
<organism evidence="16 17">
    <name type="scientific">Thalassospira xiamenensis M-5 = DSM 17429</name>
    <dbReference type="NCBI Taxonomy" id="1123366"/>
    <lineage>
        <taxon>Bacteria</taxon>
        <taxon>Pseudomonadati</taxon>
        <taxon>Pseudomonadota</taxon>
        <taxon>Alphaproteobacteria</taxon>
        <taxon>Rhodospirillales</taxon>
        <taxon>Thalassospiraceae</taxon>
        <taxon>Thalassospira</taxon>
    </lineage>
</organism>
<evidence type="ECO:0000256" key="11">
    <source>
        <dbReference type="ARBA" id="ARBA00048212"/>
    </source>
</evidence>
<comment type="function">
    <text evidence="2">Acts on leucine, isoleucine and valine.</text>
</comment>
<evidence type="ECO:0000256" key="7">
    <source>
        <dbReference type="ARBA" id="ARBA00013053"/>
    </source>
</evidence>
<comment type="catalytic activity">
    <reaction evidence="12">
        <text>L-isoleucine + 2-oxoglutarate = (S)-3-methyl-2-oxopentanoate + L-glutamate</text>
        <dbReference type="Rhea" id="RHEA:24801"/>
        <dbReference type="ChEBI" id="CHEBI:16810"/>
        <dbReference type="ChEBI" id="CHEBI:29985"/>
        <dbReference type="ChEBI" id="CHEBI:35146"/>
        <dbReference type="ChEBI" id="CHEBI:58045"/>
        <dbReference type="EC" id="2.6.1.42"/>
    </reaction>
</comment>
<keyword evidence="10" id="KW-0028">Amino-acid biosynthesis</keyword>
<dbReference type="Gene3D" id="3.30.470.10">
    <property type="match status" value="1"/>
</dbReference>
<dbReference type="GO" id="GO:0004084">
    <property type="term" value="F:branched-chain-amino-acid transaminase activity"/>
    <property type="evidence" value="ECO:0007669"/>
    <property type="project" value="UniProtKB-EC"/>
</dbReference>
<dbReference type="InterPro" id="IPR043131">
    <property type="entry name" value="BCAT-like_N"/>
</dbReference>
<dbReference type="AlphaFoldDB" id="A0AB72UD00"/>
<dbReference type="GO" id="GO:0008696">
    <property type="term" value="F:4-amino-4-deoxychorismate lyase activity"/>
    <property type="evidence" value="ECO:0007669"/>
    <property type="project" value="TreeGrafter"/>
</dbReference>
<evidence type="ECO:0000313" key="17">
    <source>
        <dbReference type="Proteomes" id="UP000007127"/>
    </source>
</evidence>
<evidence type="ECO:0000313" key="16">
    <source>
        <dbReference type="EMBL" id="AJD52003.1"/>
    </source>
</evidence>
<comment type="catalytic activity">
    <reaction evidence="11">
        <text>L-valine + 2-oxoglutarate = 3-methyl-2-oxobutanoate + L-glutamate</text>
        <dbReference type="Rhea" id="RHEA:24813"/>
        <dbReference type="ChEBI" id="CHEBI:11851"/>
        <dbReference type="ChEBI" id="CHEBI:16810"/>
        <dbReference type="ChEBI" id="CHEBI:29985"/>
        <dbReference type="ChEBI" id="CHEBI:57762"/>
        <dbReference type="EC" id="2.6.1.42"/>
    </reaction>
</comment>
<evidence type="ECO:0000256" key="9">
    <source>
        <dbReference type="ARBA" id="ARBA00022898"/>
    </source>
</evidence>
<dbReference type="Gene3D" id="3.20.10.10">
    <property type="entry name" value="D-amino Acid Aminotransferase, subunit A, domain 2"/>
    <property type="match status" value="1"/>
</dbReference>
<dbReference type="GO" id="GO:0008153">
    <property type="term" value="P:4-aminobenzoate biosynthetic process"/>
    <property type="evidence" value="ECO:0007669"/>
    <property type="project" value="TreeGrafter"/>
</dbReference>
<evidence type="ECO:0000256" key="6">
    <source>
        <dbReference type="ARBA" id="ARBA00009320"/>
    </source>
</evidence>
<dbReference type="PANTHER" id="PTHR42743">
    <property type="entry name" value="AMINO-ACID AMINOTRANSFERASE"/>
    <property type="match status" value="1"/>
</dbReference>
<dbReference type="Proteomes" id="UP000007127">
    <property type="component" value="Chromosome"/>
</dbReference>
<dbReference type="InterPro" id="IPR050571">
    <property type="entry name" value="Class-IV_PLP-Dep_Aminotrnsfr"/>
</dbReference>
<keyword evidence="9 15" id="KW-0663">Pyridoxal phosphate</keyword>
<dbReference type="SUPFAM" id="SSF56752">
    <property type="entry name" value="D-aminoacid aminotransferase-like PLP-dependent enzymes"/>
    <property type="match status" value="1"/>
</dbReference>
<dbReference type="InterPro" id="IPR001544">
    <property type="entry name" value="Aminotrans_IV"/>
</dbReference>
<evidence type="ECO:0000256" key="8">
    <source>
        <dbReference type="ARBA" id="ARBA00014472"/>
    </source>
</evidence>
<keyword evidence="16" id="KW-0456">Lyase</keyword>
<dbReference type="GO" id="GO:0005829">
    <property type="term" value="C:cytosol"/>
    <property type="evidence" value="ECO:0007669"/>
    <property type="project" value="TreeGrafter"/>
</dbReference>
<comment type="pathway">
    <text evidence="4">Amino-acid biosynthesis; L-valine biosynthesis; L-valine from pyruvate: step 4/4.</text>
</comment>
<comment type="cofactor">
    <cofactor evidence="1 15">
        <name>pyridoxal 5'-phosphate</name>
        <dbReference type="ChEBI" id="CHEBI:597326"/>
    </cofactor>
</comment>
<protein>
    <recommendedName>
        <fullName evidence="8">Probable branched-chain-amino-acid aminotransferase</fullName>
        <ecNumber evidence="7">2.6.1.42</ecNumber>
    </recommendedName>
</protein>
<evidence type="ECO:0000256" key="5">
    <source>
        <dbReference type="ARBA" id="ARBA00005072"/>
    </source>
</evidence>
<dbReference type="KEGG" id="txi:TH3_09435"/>
<evidence type="ECO:0000256" key="2">
    <source>
        <dbReference type="ARBA" id="ARBA00003109"/>
    </source>
</evidence>
<dbReference type="GO" id="GO:0009082">
    <property type="term" value="P:branched-chain amino acid biosynthetic process"/>
    <property type="evidence" value="ECO:0007669"/>
    <property type="project" value="UniProtKB-KW"/>
</dbReference>
<dbReference type="EC" id="2.6.1.42" evidence="7"/>
<comment type="pathway">
    <text evidence="3">Amino-acid biosynthesis; L-isoleucine biosynthesis; L-isoleucine from 2-oxobutanoate: step 4/4.</text>
</comment>
<comment type="catalytic activity">
    <reaction evidence="13">
        <text>L-leucine + 2-oxoglutarate = 4-methyl-2-oxopentanoate + L-glutamate</text>
        <dbReference type="Rhea" id="RHEA:18321"/>
        <dbReference type="ChEBI" id="CHEBI:16810"/>
        <dbReference type="ChEBI" id="CHEBI:17865"/>
        <dbReference type="ChEBI" id="CHEBI:29985"/>
        <dbReference type="ChEBI" id="CHEBI:57427"/>
        <dbReference type="EC" id="2.6.1.42"/>
    </reaction>
</comment>
<dbReference type="PROSITE" id="PS00770">
    <property type="entry name" value="AA_TRANSFER_CLASS_4"/>
    <property type="match status" value="1"/>
</dbReference>
<dbReference type="GeneID" id="31927561"/>
<gene>
    <name evidence="16" type="ORF">TH3_09435</name>
</gene>
<evidence type="ECO:0000256" key="13">
    <source>
        <dbReference type="ARBA" id="ARBA00049229"/>
    </source>
</evidence>
<evidence type="ECO:0000256" key="14">
    <source>
        <dbReference type="RuleBase" id="RU004106"/>
    </source>
</evidence>
<sequence>MTKVWLNGNIIGQTDAHIAVTDRGLLLGDGFFETMRAHKGRVAWLERHLDRLTSHAELIGLDPILLPNAQTVAEAIASLCMELGGNDAVIRLTVTRGSGPRGLLPPQDCHPTVLITASSFIKPAKDEGLILATSKRVRRNPWSIAGKVKSLNYLDNIAARQEVAACGADEALVLSVDGSVAETTIANLFGIRDNTFYTAPANCGILAGLARKFVIDWCRDHAVAVHEASIDPKDLLSMDLVFVCNALQGIRFVRSIDGVAFDFDQAKHDHAMQLVGDFEKSLCLGIDV</sequence>
<evidence type="ECO:0000256" key="4">
    <source>
        <dbReference type="ARBA" id="ARBA00004931"/>
    </source>
</evidence>
<comment type="pathway">
    <text evidence="5">Amino-acid biosynthesis; L-leucine biosynthesis; L-leucine from 3-methyl-2-oxobutanoate: step 4/4.</text>
</comment>
<accession>A0AB72UD00</accession>
<evidence type="ECO:0000256" key="1">
    <source>
        <dbReference type="ARBA" id="ARBA00001933"/>
    </source>
</evidence>